<proteinExistence type="predicted"/>
<feature type="domain" description="BON" evidence="1">
    <location>
        <begin position="1"/>
        <end position="69"/>
    </location>
</feature>
<dbReference type="Gene3D" id="3.30.1340.30">
    <property type="match status" value="1"/>
</dbReference>
<protein>
    <submittedName>
        <fullName evidence="2">Osmotically-inducible protein OsmY</fullName>
    </submittedName>
</protein>
<evidence type="ECO:0000259" key="1">
    <source>
        <dbReference type="PROSITE" id="PS50914"/>
    </source>
</evidence>
<sequence>MDDALARRVAMALLRAPLVASGHLVVDVQNGVAVLAGSLETQEACDAAAEQAMATPGVRDVLNQLTVSPSPARKRR</sequence>
<gene>
    <name evidence="2" type="ORF">BKA14_003382</name>
</gene>
<evidence type="ECO:0000313" key="2">
    <source>
        <dbReference type="EMBL" id="MBB4693234.1"/>
    </source>
</evidence>
<comment type="caution">
    <text evidence="2">The sequence shown here is derived from an EMBL/GenBank/DDBJ whole genome shotgun (WGS) entry which is preliminary data.</text>
</comment>
<dbReference type="RefSeq" id="WP_184951879.1">
    <property type="nucleotide sequence ID" value="NZ_BOMC01000080.1"/>
</dbReference>
<name>A0A7W7G213_9ACTN</name>
<dbReference type="AlphaFoldDB" id="A0A7W7G213"/>
<dbReference type="Proteomes" id="UP000542742">
    <property type="component" value="Unassembled WGS sequence"/>
</dbReference>
<dbReference type="PROSITE" id="PS50914">
    <property type="entry name" value="BON"/>
    <property type="match status" value="1"/>
</dbReference>
<dbReference type="EMBL" id="JACHMF010000001">
    <property type="protein sequence ID" value="MBB4693234.1"/>
    <property type="molecule type" value="Genomic_DNA"/>
</dbReference>
<dbReference type="Pfam" id="PF04972">
    <property type="entry name" value="BON"/>
    <property type="match status" value="1"/>
</dbReference>
<reference evidence="2 3" key="1">
    <citation type="submission" date="2020-08" db="EMBL/GenBank/DDBJ databases">
        <title>Sequencing the genomes of 1000 actinobacteria strains.</title>
        <authorList>
            <person name="Klenk H.-P."/>
        </authorList>
    </citation>
    <scope>NUCLEOTIDE SEQUENCE [LARGE SCALE GENOMIC DNA]</scope>
    <source>
        <strain evidence="2 3">DSM 45518</strain>
    </source>
</reference>
<accession>A0A7W7G213</accession>
<organism evidence="2 3">
    <name type="scientific">Paractinoplanes abujensis</name>
    <dbReference type="NCBI Taxonomy" id="882441"/>
    <lineage>
        <taxon>Bacteria</taxon>
        <taxon>Bacillati</taxon>
        <taxon>Actinomycetota</taxon>
        <taxon>Actinomycetes</taxon>
        <taxon>Micromonosporales</taxon>
        <taxon>Micromonosporaceae</taxon>
        <taxon>Paractinoplanes</taxon>
    </lineage>
</organism>
<dbReference type="InterPro" id="IPR007055">
    <property type="entry name" value="BON_dom"/>
</dbReference>
<keyword evidence="3" id="KW-1185">Reference proteome</keyword>
<evidence type="ECO:0000313" key="3">
    <source>
        <dbReference type="Proteomes" id="UP000542742"/>
    </source>
</evidence>